<feature type="region of interest" description="Disordered" evidence="1">
    <location>
        <begin position="1"/>
        <end position="20"/>
    </location>
</feature>
<dbReference type="Proteomes" id="UP000321685">
    <property type="component" value="Unassembled WGS sequence"/>
</dbReference>
<dbReference type="Pfam" id="PF02195">
    <property type="entry name" value="ParB_N"/>
    <property type="match status" value="1"/>
</dbReference>
<dbReference type="RefSeq" id="WP_147110557.1">
    <property type="nucleotide sequence ID" value="NZ_BJVJ01000044.1"/>
</dbReference>
<proteinExistence type="predicted"/>
<dbReference type="Gene3D" id="3.90.1530.30">
    <property type="match status" value="1"/>
</dbReference>
<dbReference type="EMBL" id="BJVJ01000044">
    <property type="protein sequence ID" value="GEL25064.1"/>
    <property type="molecule type" value="Genomic_DNA"/>
</dbReference>
<dbReference type="CDD" id="cd16387">
    <property type="entry name" value="ParB_N_Srx"/>
    <property type="match status" value="1"/>
</dbReference>
<dbReference type="InterPro" id="IPR003115">
    <property type="entry name" value="ParB_N"/>
</dbReference>
<evidence type="ECO:0000313" key="4">
    <source>
        <dbReference type="Proteomes" id="UP000321685"/>
    </source>
</evidence>
<evidence type="ECO:0000256" key="1">
    <source>
        <dbReference type="SAM" id="MobiDB-lite"/>
    </source>
</evidence>
<reference evidence="3 4" key="1">
    <citation type="submission" date="2019-07" db="EMBL/GenBank/DDBJ databases">
        <title>Whole genome shotgun sequence of Pseudonocardia sulfidoxydans NBRC 16205.</title>
        <authorList>
            <person name="Hosoyama A."/>
            <person name="Uohara A."/>
            <person name="Ohji S."/>
            <person name="Ichikawa N."/>
        </authorList>
    </citation>
    <scope>NUCLEOTIDE SEQUENCE [LARGE SCALE GENOMIC DNA]</scope>
    <source>
        <strain evidence="3 4">NBRC 16205</strain>
    </source>
</reference>
<comment type="caution">
    <text evidence="3">The sequence shown here is derived from an EMBL/GenBank/DDBJ whole genome shotgun (WGS) entry which is preliminary data.</text>
</comment>
<keyword evidence="4" id="KW-1185">Reference proteome</keyword>
<sequence>MSETTTPATTTPAIPTAASTTAATTSAATAGGVELVVVDPATLIFAANVRVDARLDAGFVNSVREQGVLQPIVAHRDSEGGLVVRFGHRRTLAAIEAGRAQVPV</sequence>
<gene>
    <name evidence="3" type="ORF">PSU4_40180</name>
</gene>
<name>A0A511DMP6_9PSEU</name>
<organism evidence="3 4">
    <name type="scientific">Pseudonocardia sulfidoxydans NBRC 16205</name>
    <dbReference type="NCBI Taxonomy" id="1223511"/>
    <lineage>
        <taxon>Bacteria</taxon>
        <taxon>Bacillati</taxon>
        <taxon>Actinomycetota</taxon>
        <taxon>Actinomycetes</taxon>
        <taxon>Pseudonocardiales</taxon>
        <taxon>Pseudonocardiaceae</taxon>
        <taxon>Pseudonocardia</taxon>
    </lineage>
</organism>
<dbReference type="SUPFAM" id="SSF110849">
    <property type="entry name" value="ParB/Sulfiredoxin"/>
    <property type="match status" value="1"/>
</dbReference>
<protein>
    <recommendedName>
        <fullName evidence="2">ParB-like N-terminal domain-containing protein</fullName>
    </recommendedName>
</protein>
<dbReference type="InterPro" id="IPR036086">
    <property type="entry name" value="ParB/Sulfiredoxin_sf"/>
</dbReference>
<feature type="domain" description="ParB-like N-terminal" evidence="2">
    <location>
        <begin position="59"/>
        <end position="104"/>
    </location>
</feature>
<dbReference type="OrthoDB" id="3846919at2"/>
<evidence type="ECO:0000259" key="2">
    <source>
        <dbReference type="Pfam" id="PF02195"/>
    </source>
</evidence>
<accession>A0A511DMP6</accession>
<evidence type="ECO:0000313" key="3">
    <source>
        <dbReference type="EMBL" id="GEL25064.1"/>
    </source>
</evidence>
<dbReference type="AlphaFoldDB" id="A0A511DMP6"/>